<organism evidence="1 2">
    <name type="scientific">Trichogramma brassicae</name>
    <dbReference type="NCBI Taxonomy" id="86971"/>
    <lineage>
        <taxon>Eukaryota</taxon>
        <taxon>Metazoa</taxon>
        <taxon>Ecdysozoa</taxon>
        <taxon>Arthropoda</taxon>
        <taxon>Hexapoda</taxon>
        <taxon>Insecta</taxon>
        <taxon>Pterygota</taxon>
        <taxon>Neoptera</taxon>
        <taxon>Endopterygota</taxon>
        <taxon>Hymenoptera</taxon>
        <taxon>Apocrita</taxon>
        <taxon>Proctotrupomorpha</taxon>
        <taxon>Chalcidoidea</taxon>
        <taxon>Trichogrammatidae</taxon>
        <taxon>Trichogramma</taxon>
    </lineage>
</organism>
<dbReference type="EMBL" id="CADCXV010001322">
    <property type="protein sequence ID" value="CAB0043519.1"/>
    <property type="molecule type" value="Genomic_DNA"/>
</dbReference>
<keyword evidence="2" id="KW-1185">Reference proteome</keyword>
<dbReference type="Proteomes" id="UP000479190">
    <property type="component" value="Unassembled WGS sequence"/>
</dbReference>
<feature type="non-terminal residue" evidence="1">
    <location>
        <position position="51"/>
    </location>
</feature>
<protein>
    <submittedName>
        <fullName evidence="1">Uncharacterized protein</fullName>
    </submittedName>
</protein>
<gene>
    <name evidence="1" type="ORF">TBRA_LOCUS15107</name>
</gene>
<proteinExistence type="predicted"/>
<reference evidence="1 2" key="1">
    <citation type="submission" date="2020-02" db="EMBL/GenBank/DDBJ databases">
        <authorList>
            <person name="Ferguson B K."/>
        </authorList>
    </citation>
    <scope>NUCLEOTIDE SEQUENCE [LARGE SCALE GENOMIC DNA]</scope>
</reference>
<sequence length="51" mass="5798">MTQSRERSRACGVPCGYERLPIPCVGSLLDERVEARRSCTVSPRCWRRSEG</sequence>
<dbReference type="AlphaFoldDB" id="A0A6H5J5R3"/>
<accession>A0A6H5J5R3</accession>
<name>A0A6H5J5R3_9HYME</name>
<evidence type="ECO:0000313" key="2">
    <source>
        <dbReference type="Proteomes" id="UP000479190"/>
    </source>
</evidence>
<evidence type="ECO:0000313" key="1">
    <source>
        <dbReference type="EMBL" id="CAB0043519.1"/>
    </source>
</evidence>